<evidence type="ECO:0000259" key="1">
    <source>
        <dbReference type="SMART" id="SM00989"/>
    </source>
</evidence>
<proteinExistence type="predicted"/>
<reference evidence="3" key="1">
    <citation type="journal article" date="2019" name="Int. J. Syst. Evol. Microbiol.">
        <title>The Global Catalogue of Microorganisms (GCM) 10K type strain sequencing project: providing services to taxonomists for standard genome sequencing and annotation.</title>
        <authorList>
            <consortium name="The Broad Institute Genomics Platform"/>
            <consortium name="The Broad Institute Genome Sequencing Center for Infectious Disease"/>
            <person name="Wu L."/>
            <person name="Ma J."/>
        </authorList>
    </citation>
    <scope>NUCLEOTIDE SEQUENCE [LARGE SCALE GENOMIC DNA]</scope>
    <source>
        <strain evidence="3">CGMCC 1.12371</strain>
    </source>
</reference>
<accession>A0ABW2QRT9</accession>
<sequence length="175" mass="18841">MSTPSALRERLVFDTDRGQVLDQDRRYVLMRADVLMGLFSELPEHSRADALAALSRSVLRHGGNSVRAYALGTGGAPEALFNSVGMGAAALGWGVWTFEHGPNECVLRVRNSPFALASGPSPHPMCAPILGMFQAVCSHAWQQPVTVRETSCRACTGEHSHPAGEECIFHASPQT</sequence>
<dbReference type="SUPFAM" id="SSF111126">
    <property type="entry name" value="Ligand-binding domain in the NO signalling and Golgi transport"/>
    <property type="match status" value="1"/>
</dbReference>
<evidence type="ECO:0000313" key="3">
    <source>
        <dbReference type="Proteomes" id="UP001596501"/>
    </source>
</evidence>
<organism evidence="2 3">
    <name type="scientific">Hydrogenophaga atypica</name>
    <dbReference type="NCBI Taxonomy" id="249409"/>
    <lineage>
        <taxon>Bacteria</taxon>
        <taxon>Pseudomonadati</taxon>
        <taxon>Pseudomonadota</taxon>
        <taxon>Betaproteobacteria</taxon>
        <taxon>Burkholderiales</taxon>
        <taxon>Comamonadaceae</taxon>
        <taxon>Hydrogenophaga</taxon>
    </lineage>
</organism>
<evidence type="ECO:0000313" key="2">
    <source>
        <dbReference type="EMBL" id="MFC7411283.1"/>
    </source>
</evidence>
<feature type="domain" description="4-vinyl reductase 4VR" evidence="1">
    <location>
        <begin position="104"/>
        <end position="173"/>
    </location>
</feature>
<dbReference type="SMART" id="SM00989">
    <property type="entry name" value="V4R"/>
    <property type="match status" value="1"/>
</dbReference>
<dbReference type="Gene3D" id="3.30.1380.20">
    <property type="entry name" value="Trafficking protein particle complex subunit 3"/>
    <property type="match status" value="1"/>
</dbReference>
<protein>
    <submittedName>
        <fullName evidence="2">V4R domain-containing protein</fullName>
    </submittedName>
</protein>
<comment type="caution">
    <text evidence="2">The sequence shown here is derived from an EMBL/GenBank/DDBJ whole genome shotgun (WGS) entry which is preliminary data.</text>
</comment>
<dbReference type="Proteomes" id="UP001596501">
    <property type="component" value="Unassembled WGS sequence"/>
</dbReference>
<dbReference type="InterPro" id="IPR024096">
    <property type="entry name" value="NO_sig/Golgi_transp_ligand-bd"/>
</dbReference>
<dbReference type="RefSeq" id="WP_382227470.1">
    <property type="nucleotide sequence ID" value="NZ_JBHTCA010000028.1"/>
</dbReference>
<keyword evidence="3" id="KW-1185">Reference proteome</keyword>
<gene>
    <name evidence="2" type="ORF">ACFQPB_20665</name>
</gene>
<dbReference type="InterPro" id="IPR004096">
    <property type="entry name" value="V4R"/>
</dbReference>
<name>A0ABW2QRT9_9BURK</name>
<dbReference type="Pfam" id="PF02830">
    <property type="entry name" value="V4R"/>
    <property type="match status" value="1"/>
</dbReference>
<dbReference type="EMBL" id="JBHTCA010000028">
    <property type="protein sequence ID" value="MFC7411283.1"/>
    <property type="molecule type" value="Genomic_DNA"/>
</dbReference>